<dbReference type="GO" id="GO:0008137">
    <property type="term" value="F:NADH dehydrogenase (ubiquinone) activity"/>
    <property type="evidence" value="ECO:0007669"/>
    <property type="project" value="InterPro"/>
</dbReference>
<evidence type="ECO:0000313" key="8">
    <source>
        <dbReference type="EMBL" id="EQD73040.1"/>
    </source>
</evidence>
<reference evidence="8" key="1">
    <citation type="submission" date="2013-08" db="EMBL/GenBank/DDBJ databases">
        <authorList>
            <person name="Mendez C."/>
            <person name="Richter M."/>
            <person name="Ferrer M."/>
            <person name="Sanchez J."/>
        </authorList>
    </citation>
    <scope>NUCLEOTIDE SEQUENCE</scope>
</reference>
<feature type="domain" description="NADH:quinone oxidoreductase/Mrp antiporter transmembrane" evidence="7">
    <location>
        <begin position="137"/>
        <end position="421"/>
    </location>
</feature>
<dbReference type="EMBL" id="AUZY01002104">
    <property type="protein sequence ID" value="EQD73040.1"/>
    <property type="molecule type" value="Genomic_DNA"/>
</dbReference>
<feature type="transmembrane region" description="Helical" evidence="6">
    <location>
        <begin position="415"/>
        <end position="434"/>
    </location>
</feature>
<feature type="transmembrane region" description="Helical" evidence="6">
    <location>
        <begin position="214"/>
        <end position="234"/>
    </location>
</feature>
<proteinExistence type="inferred from homology"/>
<gene>
    <name evidence="8" type="ORF">B1B_03430</name>
</gene>
<feature type="transmembrane region" description="Helical" evidence="6">
    <location>
        <begin position="311"/>
        <end position="329"/>
    </location>
</feature>
<feature type="transmembrane region" description="Helical" evidence="6">
    <location>
        <begin position="118"/>
        <end position="136"/>
    </location>
</feature>
<protein>
    <submittedName>
        <fullName evidence="8">Proton-translocating NADH-quinone oxidoreductase, chain M</fullName>
    </submittedName>
</protein>
<evidence type="ECO:0000256" key="3">
    <source>
        <dbReference type="ARBA" id="ARBA00022692"/>
    </source>
</evidence>
<dbReference type="Pfam" id="PF00361">
    <property type="entry name" value="Proton_antipo_M"/>
    <property type="match status" value="1"/>
</dbReference>
<evidence type="ECO:0000256" key="1">
    <source>
        <dbReference type="ARBA" id="ARBA00004141"/>
    </source>
</evidence>
<dbReference type="AlphaFoldDB" id="T1CTY5"/>
<organism evidence="8">
    <name type="scientific">mine drainage metagenome</name>
    <dbReference type="NCBI Taxonomy" id="410659"/>
    <lineage>
        <taxon>unclassified sequences</taxon>
        <taxon>metagenomes</taxon>
        <taxon>ecological metagenomes</taxon>
    </lineage>
</organism>
<name>T1CTY5_9ZZZZ</name>
<feature type="transmembrane region" description="Helical" evidence="6">
    <location>
        <begin position="173"/>
        <end position="194"/>
    </location>
</feature>
<dbReference type="InterPro" id="IPR003918">
    <property type="entry name" value="NADH_UbQ_OxRdtase"/>
</dbReference>
<comment type="caution">
    <text evidence="8">The sequence shown here is derived from an EMBL/GenBank/DDBJ whole genome shotgun (WGS) entry which is preliminary data.</text>
</comment>
<reference evidence="8" key="2">
    <citation type="journal article" date="2014" name="ISME J.">
        <title>Microbial stratification in low pH oxic and suboxic macroscopic growths along an acid mine drainage.</title>
        <authorList>
            <person name="Mendez-Garcia C."/>
            <person name="Mesa V."/>
            <person name="Sprenger R.R."/>
            <person name="Richter M."/>
            <person name="Diez M.S."/>
            <person name="Solano J."/>
            <person name="Bargiela R."/>
            <person name="Golyshina O.V."/>
            <person name="Manteca A."/>
            <person name="Ramos J.L."/>
            <person name="Gallego J.R."/>
            <person name="Llorente I."/>
            <person name="Martins Dos Santos V.A."/>
            <person name="Jensen O.N."/>
            <person name="Pelaez A.I."/>
            <person name="Sanchez J."/>
            <person name="Ferrer M."/>
        </authorList>
    </citation>
    <scope>NUCLEOTIDE SEQUENCE</scope>
</reference>
<dbReference type="GO" id="GO:0042773">
    <property type="term" value="P:ATP synthesis coupled electron transport"/>
    <property type="evidence" value="ECO:0007669"/>
    <property type="project" value="InterPro"/>
</dbReference>
<feature type="transmembrane region" description="Helical" evidence="6">
    <location>
        <begin position="6"/>
        <end position="25"/>
    </location>
</feature>
<dbReference type="GO" id="GO:0015990">
    <property type="term" value="P:electron transport coupled proton transport"/>
    <property type="evidence" value="ECO:0007669"/>
    <property type="project" value="TreeGrafter"/>
</dbReference>
<accession>T1CTY5</accession>
<dbReference type="GO" id="GO:0016020">
    <property type="term" value="C:membrane"/>
    <property type="evidence" value="ECO:0007669"/>
    <property type="project" value="UniProtKB-SubCell"/>
</dbReference>
<keyword evidence="5 6" id="KW-0472">Membrane</keyword>
<feature type="non-terminal residue" evidence="8">
    <location>
        <position position="435"/>
    </location>
</feature>
<dbReference type="PANTHER" id="PTHR43507">
    <property type="entry name" value="NADH-UBIQUINONE OXIDOREDUCTASE CHAIN 4"/>
    <property type="match status" value="1"/>
</dbReference>
<comment type="subcellular location">
    <subcellularLocation>
        <location evidence="1">Membrane</location>
        <topology evidence="1">Multi-pass membrane protein</topology>
    </subcellularLocation>
</comment>
<evidence type="ECO:0000256" key="2">
    <source>
        <dbReference type="ARBA" id="ARBA00009025"/>
    </source>
</evidence>
<dbReference type="GO" id="GO:0003954">
    <property type="term" value="F:NADH dehydrogenase activity"/>
    <property type="evidence" value="ECO:0007669"/>
    <property type="project" value="TreeGrafter"/>
</dbReference>
<keyword evidence="4 6" id="KW-1133">Transmembrane helix</keyword>
<feature type="transmembrane region" description="Helical" evidence="6">
    <location>
        <begin position="380"/>
        <end position="403"/>
    </location>
</feature>
<evidence type="ECO:0000256" key="6">
    <source>
        <dbReference type="SAM" id="Phobius"/>
    </source>
</evidence>
<feature type="transmembrane region" description="Helical" evidence="6">
    <location>
        <begin position="142"/>
        <end position="161"/>
    </location>
</feature>
<evidence type="ECO:0000256" key="5">
    <source>
        <dbReference type="ARBA" id="ARBA00023136"/>
    </source>
</evidence>
<comment type="similarity">
    <text evidence="2">Belongs to the complex I subunit 4 family.</text>
</comment>
<dbReference type="PANTHER" id="PTHR43507:SF1">
    <property type="entry name" value="NADH-UBIQUINONE OXIDOREDUCTASE CHAIN 4"/>
    <property type="match status" value="1"/>
</dbReference>
<feature type="transmembrane region" description="Helical" evidence="6">
    <location>
        <begin position="286"/>
        <end position="304"/>
    </location>
</feature>
<feature type="transmembrane region" description="Helical" evidence="6">
    <location>
        <begin position="32"/>
        <end position="55"/>
    </location>
</feature>
<feature type="transmembrane region" description="Helical" evidence="6">
    <location>
        <begin position="90"/>
        <end position="111"/>
    </location>
</feature>
<keyword evidence="3 6" id="KW-0812">Transmembrane</keyword>
<dbReference type="GO" id="GO:0048039">
    <property type="term" value="F:ubiquinone binding"/>
    <property type="evidence" value="ECO:0007669"/>
    <property type="project" value="TreeGrafter"/>
</dbReference>
<evidence type="ECO:0000259" key="7">
    <source>
        <dbReference type="Pfam" id="PF00361"/>
    </source>
</evidence>
<feature type="transmembrane region" description="Helical" evidence="6">
    <location>
        <begin position="254"/>
        <end position="274"/>
    </location>
</feature>
<dbReference type="InterPro" id="IPR001750">
    <property type="entry name" value="ND/Mrp_TM"/>
</dbReference>
<sequence>MDFSTLPIIPITLGTLAAGTVLTFASGRWARWVALATSVVFLLEIGLMFLGYTGWPGRSSSLVPQFGEYQSYSWISLSWLQINFTVGIDGISLILILLTGFLQIATVVYTWNETKRPAAWFGLVLMTCLGSFGVFVSLDILLFFLFWEAVLVPMFFIIGYWGGPNRRYAALKFFVYTHVASIVMLIGLLALVFYSGASSFDFSSIYAAAQGLTGIVPVVLFLSLFFGFGVKFPIVPFHTWLPDAHVEAPTGGSVLLAGLLLKLGGYGLIRWAVIILPTTLTRVDPILFFVAFLSIVWGAVLSLSQRDLKRMIAYSSINHMGIVLLAISLNSALGLTAAVLLMFAHGVVSALLFMGAGTFHHTYGTRDIPSVGGINSRTPILASLIMIGSLASLGLPALISFPAEFAALLATWDGLTYLVLIPLIALVVTAAFYIW</sequence>
<dbReference type="NCBIfam" id="TIGR01972">
    <property type="entry name" value="NDH_I_M"/>
    <property type="match status" value="1"/>
</dbReference>
<dbReference type="InterPro" id="IPR010227">
    <property type="entry name" value="NADH_Q_OxRdtase_chainM/4"/>
</dbReference>
<dbReference type="PRINTS" id="PR01437">
    <property type="entry name" value="NUOXDRDTASE4"/>
</dbReference>
<evidence type="ECO:0000256" key="4">
    <source>
        <dbReference type="ARBA" id="ARBA00022989"/>
    </source>
</evidence>
<feature type="transmembrane region" description="Helical" evidence="6">
    <location>
        <begin position="335"/>
        <end position="359"/>
    </location>
</feature>